<dbReference type="Pfam" id="PF10990">
    <property type="entry name" value="DUF2809"/>
    <property type="match status" value="1"/>
</dbReference>
<dbReference type="Proteomes" id="UP000324678">
    <property type="component" value="Chromosome"/>
</dbReference>
<dbReference type="EMBL" id="CP043505">
    <property type="protein sequence ID" value="QEO14548.1"/>
    <property type="molecule type" value="Genomic_DNA"/>
</dbReference>
<protein>
    <submittedName>
        <fullName evidence="2">DUF2809 domain-containing protein</fullName>
    </submittedName>
</protein>
<proteinExistence type="predicted"/>
<feature type="transmembrane region" description="Helical" evidence="1">
    <location>
        <begin position="108"/>
        <end position="127"/>
    </location>
</feature>
<dbReference type="InterPro" id="IPR021257">
    <property type="entry name" value="DUF2809"/>
</dbReference>
<keyword evidence="3" id="KW-1185">Reference proteome</keyword>
<evidence type="ECO:0000256" key="1">
    <source>
        <dbReference type="SAM" id="Phobius"/>
    </source>
</evidence>
<name>A0A5C1YFX7_9MICO</name>
<sequence length="139" mass="14414">MPRARPHRRVRLIAALAAFGCLGLGLALQILDRTPVVDVLGSVLYAALIGCLVLVAAPTLRPWAVGAIAYGVSAAVELLQLTGLPAVVVAAVPPARLVLGSSFDPWDLVAYAGGAALAYVVAARAQVRRPRITEAVSRD</sequence>
<feature type="transmembrane region" description="Helical" evidence="1">
    <location>
        <begin position="43"/>
        <end position="60"/>
    </location>
</feature>
<keyword evidence="1" id="KW-1133">Transmembrane helix</keyword>
<organism evidence="2 3">
    <name type="scientific">Agromyces intestinalis</name>
    <dbReference type="NCBI Taxonomy" id="2592652"/>
    <lineage>
        <taxon>Bacteria</taxon>
        <taxon>Bacillati</taxon>
        <taxon>Actinomycetota</taxon>
        <taxon>Actinomycetes</taxon>
        <taxon>Micrococcales</taxon>
        <taxon>Microbacteriaceae</taxon>
        <taxon>Agromyces</taxon>
    </lineage>
</organism>
<evidence type="ECO:0000313" key="3">
    <source>
        <dbReference type="Proteomes" id="UP000324678"/>
    </source>
</evidence>
<keyword evidence="1" id="KW-0812">Transmembrane</keyword>
<feature type="transmembrane region" description="Helical" evidence="1">
    <location>
        <begin position="67"/>
        <end position="88"/>
    </location>
</feature>
<accession>A0A5C1YFX7</accession>
<gene>
    <name evidence="2" type="ORF">FLP10_09040</name>
</gene>
<dbReference type="OrthoDB" id="5008128at2"/>
<dbReference type="KEGG" id="ail:FLP10_09040"/>
<dbReference type="RefSeq" id="WP_149160567.1">
    <property type="nucleotide sequence ID" value="NZ_CP043505.1"/>
</dbReference>
<keyword evidence="1" id="KW-0472">Membrane</keyword>
<evidence type="ECO:0000313" key="2">
    <source>
        <dbReference type="EMBL" id="QEO14548.1"/>
    </source>
</evidence>
<reference evidence="2 3" key="1">
    <citation type="submission" date="2019-09" db="EMBL/GenBank/DDBJ databases">
        <title>Genome sequencing of strain KACC 19306.</title>
        <authorList>
            <person name="Heo J."/>
            <person name="Kim S.-J."/>
            <person name="Kim J.-S."/>
            <person name="Hong S.-B."/>
            <person name="Kwon S.-W."/>
        </authorList>
    </citation>
    <scope>NUCLEOTIDE SEQUENCE [LARGE SCALE GENOMIC DNA]</scope>
    <source>
        <strain evidence="2 3">KACC 19306</strain>
    </source>
</reference>
<dbReference type="AlphaFoldDB" id="A0A5C1YFX7"/>